<accession>A0ABT4YHI3</accession>
<feature type="active site" evidence="5">
    <location>
        <position position="86"/>
    </location>
</feature>
<comment type="catalytic activity">
    <reaction evidence="7">
        <text>a 2'-deoxycytidine in DNA + S-adenosyl-L-methionine = a 5-methyl-2'-deoxycytidine in DNA + S-adenosyl-L-homocysteine + H(+)</text>
        <dbReference type="Rhea" id="RHEA:13681"/>
        <dbReference type="Rhea" id="RHEA-COMP:11369"/>
        <dbReference type="Rhea" id="RHEA-COMP:11370"/>
        <dbReference type="ChEBI" id="CHEBI:15378"/>
        <dbReference type="ChEBI" id="CHEBI:57856"/>
        <dbReference type="ChEBI" id="CHEBI:59789"/>
        <dbReference type="ChEBI" id="CHEBI:85452"/>
        <dbReference type="ChEBI" id="CHEBI:85454"/>
        <dbReference type="EC" id="2.1.1.37"/>
    </reaction>
</comment>
<dbReference type="EC" id="2.1.1.37" evidence="7"/>
<evidence type="ECO:0000313" key="8">
    <source>
        <dbReference type="EMBL" id="MDB0580169.1"/>
    </source>
</evidence>
<dbReference type="PANTHER" id="PTHR10629:SF52">
    <property type="entry name" value="DNA (CYTOSINE-5)-METHYLTRANSFERASE 1"/>
    <property type="match status" value="1"/>
</dbReference>
<dbReference type="PROSITE" id="PS00094">
    <property type="entry name" value="C5_MTASE_1"/>
    <property type="match status" value="1"/>
</dbReference>
<proteinExistence type="inferred from homology"/>
<protein>
    <recommendedName>
        <fullName evidence="7">Cytosine-specific methyltransferase</fullName>
        <ecNumber evidence="7">2.1.1.37</ecNumber>
    </recommendedName>
</protein>
<dbReference type="InterPro" id="IPR031303">
    <property type="entry name" value="C5_meth_CS"/>
</dbReference>
<evidence type="ECO:0000256" key="7">
    <source>
        <dbReference type="RuleBase" id="RU000417"/>
    </source>
</evidence>
<reference evidence="9" key="1">
    <citation type="submission" date="2020-04" db="EMBL/GenBank/DDBJ databases">
        <title>Genome analysis and biological profiling of marine Cellulosimicrobium funkei MOSEL-ME6.</title>
        <authorList>
            <person name="Tanveer F."/>
            <person name="Xie Y."/>
            <person name="Shinwari Z.K."/>
        </authorList>
    </citation>
    <scope>NUCLEOTIDE SEQUENCE [LARGE SCALE GENOMIC DNA]</scope>
    <source>
        <strain evidence="9">MOSEL-ME25</strain>
    </source>
</reference>
<keyword evidence="1 5" id="KW-0489">Methyltransferase</keyword>
<comment type="caution">
    <text evidence="8">The sequence shown here is derived from an EMBL/GenBank/DDBJ whole genome shotgun (WGS) entry which is preliminary data.</text>
</comment>
<keyword evidence="4" id="KW-0680">Restriction system</keyword>
<dbReference type="PRINTS" id="PR00105">
    <property type="entry name" value="C5METTRFRASE"/>
</dbReference>
<dbReference type="NCBIfam" id="TIGR00675">
    <property type="entry name" value="dcm"/>
    <property type="match status" value="1"/>
</dbReference>
<dbReference type="PROSITE" id="PS00095">
    <property type="entry name" value="C5_MTASE_2"/>
    <property type="match status" value="1"/>
</dbReference>
<keyword evidence="9" id="KW-1185">Reference proteome</keyword>
<dbReference type="InterPro" id="IPR001525">
    <property type="entry name" value="C5_MeTfrase"/>
</dbReference>
<dbReference type="Gene3D" id="3.40.50.150">
    <property type="entry name" value="Vaccinia Virus protein VP39"/>
    <property type="match status" value="1"/>
</dbReference>
<gene>
    <name evidence="8" type="ORF">F7P68_0006480</name>
</gene>
<evidence type="ECO:0000256" key="4">
    <source>
        <dbReference type="ARBA" id="ARBA00022747"/>
    </source>
</evidence>
<dbReference type="InterPro" id="IPR018117">
    <property type="entry name" value="C5_DNA_meth_AS"/>
</dbReference>
<dbReference type="Pfam" id="PF00145">
    <property type="entry name" value="DNA_methylase"/>
    <property type="match status" value="1"/>
</dbReference>
<dbReference type="Proteomes" id="UP000527860">
    <property type="component" value="Unassembled WGS sequence"/>
</dbReference>
<sequence>MHMQKQYNIIDLFSGCGGFSLGFERANFNVMLGVDIWEDALLTFKENHYKAKTVQQDLSKLSASRLLENLNIKKDDVDVIIGGPPCQGFSLSGFRDESDPRNQLYKSFVKAVKEIEPKIFVMENVPGLVKLFQGRAKDEILKNFDEIGYTVTYDILMASNFGVPQNRKRVFFVGIRKEILDFPYDMFEFPEITHGENGKLKMLTSSEALNDLPLLEDMPGYEGMQYLSEPKNEYQRKMREKSNLIYNHIATQHKEKTKEIISLVPDGGNYKNLPEEFHQTRKVNIAWTRMNSKKPCFTIDTGHNHHFHYKANRVPTVRESARIQSFPDDFRFYGNKGSQLKQVGNAVPPILSEVLARRIKIYLDMIEEKNSNRSDSHV</sequence>
<evidence type="ECO:0000256" key="3">
    <source>
        <dbReference type="ARBA" id="ARBA00022691"/>
    </source>
</evidence>
<dbReference type="InterPro" id="IPR029063">
    <property type="entry name" value="SAM-dependent_MTases_sf"/>
</dbReference>
<dbReference type="InterPro" id="IPR050390">
    <property type="entry name" value="C5-Methyltransferase"/>
</dbReference>
<dbReference type="EMBL" id="JABEVU030000001">
    <property type="protein sequence ID" value="MDB0580169.1"/>
    <property type="molecule type" value="Genomic_DNA"/>
</dbReference>
<dbReference type="PANTHER" id="PTHR10629">
    <property type="entry name" value="CYTOSINE-SPECIFIC METHYLTRANSFERASE"/>
    <property type="match status" value="1"/>
</dbReference>
<evidence type="ECO:0000256" key="6">
    <source>
        <dbReference type="RuleBase" id="RU000416"/>
    </source>
</evidence>
<dbReference type="RefSeq" id="WP_200887921.1">
    <property type="nucleotide sequence ID" value="NZ_JABEVU030000001.1"/>
</dbReference>
<evidence type="ECO:0000256" key="1">
    <source>
        <dbReference type="ARBA" id="ARBA00022603"/>
    </source>
</evidence>
<dbReference type="GO" id="GO:0008168">
    <property type="term" value="F:methyltransferase activity"/>
    <property type="evidence" value="ECO:0007669"/>
    <property type="project" value="UniProtKB-KW"/>
</dbReference>
<dbReference type="Gene3D" id="3.90.120.10">
    <property type="entry name" value="DNA Methylase, subunit A, domain 2"/>
    <property type="match status" value="1"/>
</dbReference>
<name>A0ABT4YHI3_9STAP</name>
<comment type="similarity">
    <text evidence="5 6">Belongs to the class I-like SAM-binding methyltransferase superfamily. C5-methyltransferase family.</text>
</comment>
<evidence type="ECO:0000256" key="5">
    <source>
        <dbReference type="PROSITE-ProRule" id="PRU01016"/>
    </source>
</evidence>
<reference evidence="8 9" key="2">
    <citation type="submission" date="2022-12" db="EMBL/GenBank/DDBJ databases">
        <title>Genome analysis and biological profiling of marine Salinicoccus roseus MOSEL-ME25.</title>
        <authorList>
            <person name="Mirza F.T."/>
            <person name="Xie Y."/>
            <person name="Shinwari Z.K."/>
        </authorList>
    </citation>
    <scope>NUCLEOTIDE SEQUENCE [LARGE SCALE GENOMIC DNA]</scope>
    <source>
        <strain evidence="8 9">MOSEL-ME25</strain>
    </source>
</reference>
<dbReference type="GeneID" id="77844932"/>
<keyword evidence="3 5" id="KW-0949">S-adenosyl-L-methionine</keyword>
<evidence type="ECO:0000313" key="9">
    <source>
        <dbReference type="Proteomes" id="UP000527860"/>
    </source>
</evidence>
<dbReference type="PROSITE" id="PS51679">
    <property type="entry name" value="SAM_MT_C5"/>
    <property type="match status" value="1"/>
</dbReference>
<organism evidence="8 9">
    <name type="scientific">Salinicoccus roseus</name>
    <dbReference type="NCBI Taxonomy" id="45670"/>
    <lineage>
        <taxon>Bacteria</taxon>
        <taxon>Bacillati</taxon>
        <taxon>Bacillota</taxon>
        <taxon>Bacilli</taxon>
        <taxon>Bacillales</taxon>
        <taxon>Staphylococcaceae</taxon>
        <taxon>Salinicoccus</taxon>
    </lineage>
</organism>
<dbReference type="SUPFAM" id="SSF53335">
    <property type="entry name" value="S-adenosyl-L-methionine-dependent methyltransferases"/>
    <property type="match status" value="1"/>
</dbReference>
<dbReference type="GO" id="GO:0032259">
    <property type="term" value="P:methylation"/>
    <property type="evidence" value="ECO:0007669"/>
    <property type="project" value="UniProtKB-KW"/>
</dbReference>
<evidence type="ECO:0000256" key="2">
    <source>
        <dbReference type="ARBA" id="ARBA00022679"/>
    </source>
</evidence>
<keyword evidence="2 5" id="KW-0808">Transferase</keyword>
<dbReference type="CDD" id="cd00315">
    <property type="entry name" value="Cyt_C5_DNA_methylase"/>
    <property type="match status" value="1"/>
</dbReference>